<feature type="region of interest" description="Disordered" evidence="2">
    <location>
        <begin position="764"/>
        <end position="816"/>
    </location>
</feature>
<keyword evidence="5" id="KW-1185">Reference proteome</keyword>
<dbReference type="InterPro" id="IPR036397">
    <property type="entry name" value="RNaseH_sf"/>
</dbReference>
<dbReference type="SUPFAM" id="SSF53098">
    <property type="entry name" value="Ribonuclease H-like"/>
    <property type="match status" value="1"/>
</dbReference>
<dbReference type="SMART" id="SM00479">
    <property type="entry name" value="EXOIII"/>
    <property type="match status" value="1"/>
</dbReference>
<name>A0A9W7FZZ9_9STRA</name>
<dbReference type="SMART" id="SM00320">
    <property type="entry name" value="WD40"/>
    <property type="match status" value="3"/>
</dbReference>
<dbReference type="Pfam" id="PF00929">
    <property type="entry name" value="RNase_T"/>
    <property type="match status" value="1"/>
</dbReference>
<dbReference type="GO" id="GO:0031251">
    <property type="term" value="C:PAN complex"/>
    <property type="evidence" value="ECO:0007669"/>
    <property type="project" value="TreeGrafter"/>
</dbReference>
<dbReference type="Gene3D" id="3.90.70.10">
    <property type="entry name" value="Cysteine proteinases"/>
    <property type="match status" value="1"/>
</dbReference>
<dbReference type="InterPro" id="IPR013520">
    <property type="entry name" value="Ribonucl_H"/>
</dbReference>
<dbReference type="EMBL" id="BRYA01000616">
    <property type="protein sequence ID" value="GMI25776.1"/>
    <property type="molecule type" value="Genomic_DNA"/>
</dbReference>
<feature type="region of interest" description="Disordered" evidence="2">
    <location>
        <begin position="893"/>
        <end position="912"/>
    </location>
</feature>
<feature type="region of interest" description="Disordered" evidence="2">
    <location>
        <begin position="364"/>
        <end position="401"/>
    </location>
</feature>
<comment type="caution">
    <text evidence="4">The sequence shown here is derived from an EMBL/GenBank/DDBJ whole genome shotgun (WGS) entry which is preliminary data.</text>
</comment>
<evidence type="ECO:0000256" key="2">
    <source>
        <dbReference type="SAM" id="MobiDB-lite"/>
    </source>
</evidence>
<dbReference type="InterPro" id="IPR012337">
    <property type="entry name" value="RNaseH-like_sf"/>
</dbReference>
<feature type="compositionally biased region" description="Polar residues" evidence="2">
    <location>
        <begin position="893"/>
        <end position="902"/>
    </location>
</feature>
<dbReference type="InterPro" id="IPR028881">
    <property type="entry name" value="PAN2_UCH_dom"/>
</dbReference>
<evidence type="ECO:0000256" key="1">
    <source>
        <dbReference type="SAM" id="Coils"/>
    </source>
</evidence>
<feature type="domain" description="Exonuclease" evidence="3">
    <location>
        <begin position="1076"/>
        <end position="1257"/>
    </location>
</feature>
<dbReference type="InterPro" id="IPR050785">
    <property type="entry name" value="PAN2-PAN3_catalytic_subunit"/>
</dbReference>
<proteinExistence type="predicted"/>
<dbReference type="Pfam" id="PF00400">
    <property type="entry name" value="WD40"/>
    <property type="match status" value="1"/>
</dbReference>
<dbReference type="Proteomes" id="UP001165065">
    <property type="component" value="Unassembled WGS sequence"/>
</dbReference>
<dbReference type="OrthoDB" id="16516at2759"/>
<evidence type="ECO:0000313" key="4">
    <source>
        <dbReference type="EMBL" id="GMI25776.1"/>
    </source>
</evidence>
<feature type="region of interest" description="Disordered" evidence="2">
    <location>
        <begin position="993"/>
        <end position="1017"/>
    </location>
</feature>
<reference evidence="5" key="1">
    <citation type="journal article" date="2023" name="Commun. Biol.">
        <title>Genome analysis of Parmales, the sister group of diatoms, reveals the evolutionary specialization of diatoms from phago-mixotrophs to photoautotrophs.</title>
        <authorList>
            <person name="Ban H."/>
            <person name="Sato S."/>
            <person name="Yoshikawa S."/>
            <person name="Yamada K."/>
            <person name="Nakamura Y."/>
            <person name="Ichinomiya M."/>
            <person name="Sato N."/>
            <person name="Blanc-Mathieu R."/>
            <person name="Endo H."/>
            <person name="Kuwata A."/>
            <person name="Ogata H."/>
        </authorList>
    </citation>
    <scope>NUCLEOTIDE SEQUENCE [LARGE SCALE GENOMIC DNA]</scope>
</reference>
<dbReference type="SUPFAM" id="SSF50978">
    <property type="entry name" value="WD40 repeat-like"/>
    <property type="match status" value="1"/>
</dbReference>
<dbReference type="Pfam" id="PF13423">
    <property type="entry name" value="UCH_1"/>
    <property type="match status" value="1"/>
</dbReference>
<dbReference type="PANTHER" id="PTHR15728">
    <property type="entry name" value="DEADENYLATION COMPLEX CATALYTIC SUBUNIT PAN2"/>
    <property type="match status" value="1"/>
</dbReference>
<evidence type="ECO:0000313" key="5">
    <source>
        <dbReference type="Proteomes" id="UP001165065"/>
    </source>
</evidence>
<dbReference type="InterPro" id="IPR015943">
    <property type="entry name" value="WD40/YVTN_repeat-like_dom_sf"/>
</dbReference>
<keyword evidence="1" id="KW-0175">Coiled coil</keyword>
<dbReference type="InterPro" id="IPR038765">
    <property type="entry name" value="Papain-like_cys_pep_sf"/>
</dbReference>
<organism evidence="4 5">
    <name type="scientific">Triparma columacea</name>
    <dbReference type="NCBI Taxonomy" id="722753"/>
    <lineage>
        <taxon>Eukaryota</taxon>
        <taxon>Sar</taxon>
        <taxon>Stramenopiles</taxon>
        <taxon>Ochrophyta</taxon>
        <taxon>Bolidophyceae</taxon>
        <taxon>Parmales</taxon>
        <taxon>Triparmaceae</taxon>
        <taxon>Triparma</taxon>
    </lineage>
</organism>
<dbReference type="Gene3D" id="2.130.10.10">
    <property type="entry name" value="YVTN repeat-like/Quinoprotein amine dehydrogenase"/>
    <property type="match status" value="1"/>
</dbReference>
<dbReference type="Gene3D" id="3.30.420.10">
    <property type="entry name" value="Ribonuclease H-like superfamily/Ribonuclease H"/>
    <property type="match status" value="1"/>
</dbReference>
<feature type="compositionally biased region" description="Low complexity" evidence="2">
    <location>
        <begin position="797"/>
        <end position="808"/>
    </location>
</feature>
<dbReference type="GO" id="GO:0004535">
    <property type="term" value="F:poly(A)-specific ribonuclease activity"/>
    <property type="evidence" value="ECO:0007669"/>
    <property type="project" value="TreeGrafter"/>
</dbReference>
<dbReference type="InterPro" id="IPR036322">
    <property type="entry name" value="WD40_repeat_dom_sf"/>
</dbReference>
<dbReference type="SUPFAM" id="SSF54001">
    <property type="entry name" value="Cysteine proteinases"/>
    <property type="match status" value="1"/>
</dbReference>
<dbReference type="GO" id="GO:0000289">
    <property type="term" value="P:nuclear-transcribed mRNA poly(A) tail shortening"/>
    <property type="evidence" value="ECO:0007669"/>
    <property type="project" value="TreeGrafter"/>
</dbReference>
<evidence type="ECO:0000259" key="3">
    <source>
        <dbReference type="SMART" id="SM00479"/>
    </source>
</evidence>
<dbReference type="GO" id="GO:0000932">
    <property type="term" value="C:P-body"/>
    <property type="evidence" value="ECO:0007669"/>
    <property type="project" value="TreeGrafter"/>
</dbReference>
<sequence length="1288" mass="142939">MFNSGCMRQGDYNLQQPNQTNQSSVQTNLTDTPVDLCTNEAVYDGPNQVVTHATVATRMGKLKMLDLYQGLMETSSMDLNVGVTCLSCNSGNNLLAGCTDGTVKILDGRLRSQRARYQQSVQAVSTNVRKIKVNSNQHLVAVSGGRGEVVTFDTRMTGRACQRIQANMAKPTFLNWLPGEQAETLVIGGSNGIQILQPLGDPGYVQYLTPSLTHGENITCVDVSGSGTYIAAGTDVGNVAVFEREGWPKCIQHLPSGQVARTVCVPPFSPPPPPISIDPGVLLKSQSINVNPFNDYALRTHPYITQLGLESQNSDNNIHAKPNSTYFNLEESTVGGGPDKRILSKELSRRAEVDKRDFVAHVTAEEMGLNETEDVPKSPPGSPSKSPKSSSKKITRTANHNQLIYNPSKAKLCYHVKADPRKVRVARKQSEKNLRVPLPLRKTKRPQSGSHKFDFSYAQYNDTGTWNGWDAGNNIPNGYATAVLQVLYFVPEFRASLLREQFEHRNFENDIVTESNVKSLSLPKPGALSAELGFLFHQMDSLSNFAYTNDRIDCQASVPANFLATFSLLPEAAALNLLDNSTSAVKLPRRIEAVYRFLLHHLNNEVISKDSTKIVEILQGFDFASTNSFITGSGPPTTRNTRALTVELHYDSFVGRKIAKEKGRAGFGEVLENTLSRETRLRAWCNETKSYETILQKKQIATLPVILSIQCSCAGNDEGINMWRQSNTFGGLWMPEFIEIFISEDGIVVKEWIDDDKGEGCWKIAGGGIDEEAEPPKGKRKKEKVKEENVTPQTPESSKSSSSSSSSKSSKKKSKSPVTALRRYELISSISYIKNSDDDLDEDFTGNHIAHVKVPNSYEVRVLERQLQEVGNCIETMKDASVEDATEELSFVEINNPNSPSTPGGKKKKKKKINLTNTSRLKLKELEDRQRQLEEKLKGQIEIDGGKWTLFNGFVVKDSNVEEARDFKEDYREPCLISYRLIEDDQGEWFGDVGPGTPGQQHPRSGMSRREKSRHRATEQKMAAVKASLMSPDAIRELDNLDNTMSIPVSVMNALPINNSTEALYVNYDSLPGKGDIIAIDAEFVSVQHEDSVISSDGGRVVLMEGRSSLARMSMLDCRSGVDLLLDDYVLPQEPVLDFLTRFSGIVPSDLDPQTSARHLVTMRTAYCKLRLLVDRGCIFVGHGLETDFHVLNVYVPPSQIVDTLVIYSQPKARKIGLRFLVNYFLGRDMQVDTHDSIEDAKAAYDLYLKAGELYAEGEEEFTRALNKVYEYGRSCDWKLGLGGMSTN</sequence>
<dbReference type="PANTHER" id="PTHR15728:SF0">
    <property type="entry name" value="PAN2-PAN3 DEADENYLATION COMPLEX CATALYTIC SUBUNIT PAN2"/>
    <property type="match status" value="1"/>
</dbReference>
<feature type="coiled-coil region" evidence="1">
    <location>
        <begin position="916"/>
        <end position="943"/>
    </location>
</feature>
<dbReference type="GO" id="GO:0003676">
    <property type="term" value="F:nucleic acid binding"/>
    <property type="evidence" value="ECO:0007669"/>
    <property type="project" value="InterPro"/>
</dbReference>
<protein>
    <recommendedName>
        <fullName evidence="3">Exonuclease domain-containing protein</fullName>
    </recommendedName>
</protein>
<accession>A0A9W7FZZ9</accession>
<gene>
    <name evidence="4" type="ORF">TrCOL_g5324</name>
</gene>
<dbReference type="InterPro" id="IPR001680">
    <property type="entry name" value="WD40_rpt"/>
</dbReference>